<dbReference type="OrthoDB" id="117970at2157"/>
<dbReference type="InterPro" id="IPR020846">
    <property type="entry name" value="MFS_dom"/>
</dbReference>
<keyword evidence="2 5" id="KW-0812">Transmembrane</keyword>
<proteinExistence type="predicted"/>
<feature type="transmembrane region" description="Helical" evidence="5">
    <location>
        <begin position="192"/>
        <end position="215"/>
    </location>
</feature>
<comment type="subcellular location">
    <subcellularLocation>
        <location evidence="1">Membrane</location>
        <topology evidence="1">Multi-pass membrane protein</topology>
    </subcellularLocation>
</comment>
<protein>
    <submittedName>
        <fullName evidence="7">Arabinose efflux permease family protein</fullName>
    </submittedName>
</protein>
<dbReference type="Pfam" id="PF07690">
    <property type="entry name" value="MFS_1"/>
    <property type="match status" value="1"/>
</dbReference>
<dbReference type="Proteomes" id="UP000003980">
    <property type="component" value="Unassembled WGS sequence"/>
</dbReference>
<dbReference type="HOGENOM" id="CLU_062369_0_0_2"/>
<evidence type="ECO:0000256" key="2">
    <source>
        <dbReference type="ARBA" id="ARBA00022692"/>
    </source>
</evidence>
<dbReference type="SUPFAM" id="SSF103473">
    <property type="entry name" value="MFS general substrate transporter"/>
    <property type="match status" value="1"/>
</dbReference>
<feature type="transmembrane region" description="Helical" evidence="5">
    <location>
        <begin position="282"/>
        <end position="304"/>
    </location>
</feature>
<dbReference type="Gene3D" id="1.20.1250.20">
    <property type="entry name" value="MFS general substrate transporter like domains"/>
    <property type="match status" value="2"/>
</dbReference>
<feature type="transmembrane region" description="Helical" evidence="5">
    <location>
        <begin position="227"/>
        <end position="246"/>
    </location>
</feature>
<reference evidence="7 8" key="1">
    <citation type="submission" date="2012-01" db="EMBL/GenBank/DDBJ databases">
        <title>Improved High-Quality Draft sequence of Metallosphaera yellowstonensis MK1.</title>
        <authorList>
            <consortium name="US DOE Joint Genome Institute"/>
            <person name="Lucas S."/>
            <person name="Han J."/>
            <person name="Cheng J.-F."/>
            <person name="Goodwin L."/>
            <person name="Pitluck S."/>
            <person name="Peters L."/>
            <person name="Teshima H."/>
            <person name="Detter J.C."/>
            <person name="Han C."/>
            <person name="Tapia R."/>
            <person name="Land M."/>
            <person name="Hauser L."/>
            <person name="Kyrpides N."/>
            <person name="Kozubal M."/>
            <person name="Macur R.E."/>
            <person name="Jay Z."/>
            <person name="Inskeep W."/>
            <person name="Woyke T."/>
        </authorList>
    </citation>
    <scope>NUCLEOTIDE SEQUENCE [LARGE SCALE GENOMIC DNA]</scope>
    <source>
        <strain evidence="7 8">MK1</strain>
    </source>
</reference>
<dbReference type="eggNOG" id="arCOG05341">
    <property type="taxonomic scope" value="Archaea"/>
</dbReference>
<evidence type="ECO:0000259" key="6">
    <source>
        <dbReference type="PROSITE" id="PS50850"/>
    </source>
</evidence>
<keyword evidence="4 5" id="KW-0472">Membrane</keyword>
<accession>H2C0P7</accession>
<dbReference type="InterPro" id="IPR036259">
    <property type="entry name" value="MFS_trans_sf"/>
</dbReference>
<evidence type="ECO:0000313" key="7">
    <source>
        <dbReference type="EMBL" id="EHP71309.1"/>
    </source>
</evidence>
<name>H2C0P7_9CREN</name>
<dbReference type="EMBL" id="JH597755">
    <property type="protein sequence ID" value="EHP71309.1"/>
    <property type="molecule type" value="Genomic_DNA"/>
</dbReference>
<feature type="transmembrane region" description="Helical" evidence="5">
    <location>
        <begin position="316"/>
        <end position="338"/>
    </location>
</feature>
<dbReference type="PANTHER" id="PTHR23508">
    <property type="entry name" value="CARBOXYLIC ACID TRANSPORTER PROTEIN HOMOLOG"/>
    <property type="match status" value="1"/>
</dbReference>
<dbReference type="InterPro" id="IPR011701">
    <property type="entry name" value="MFS"/>
</dbReference>
<dbReference type="PROSITE" id="PS50850">
    <property type="entry name" value="MFS"/>
    <property type="match status" value="1"/>
</dbReference>
<feature type="transmembrane region" description="Helical" evidence="5">
    <location>
        <begin position="66"/>
        <end position="85"/>
    </location>
</feature>
<keyword evidence="3 5" id="KW-1133">Transmembrane helix</keyword>
<feature type="transmembrane region" description="Helical" evidence="5">
    <location>
        <begin position="37"/>
        <end position="59"/>
    </location>
</feature>
<evidence type="ECO:0000256" key="1">
    <source>
        <dbReference type="ARBA" id="ARBA00004141"/>
    </source>
</evidence>
<dbReference type="GO" id="GO:0046943">
    <property type="term" value="F:carboxylic acid transmembrane transporter activity"/>
    <property type="evidence" value="ECO:0007669"/>
    <property type="project" value="TreeGrafter"/>
</dbReference>
<organism evidence="7 8">
    <name type="scientific">Metallosphaera yellowstonensis MK1</name>
    <dbReference type="NCBI Taxonomy" id="671065"/>
    <lineage>
        <taxon>Archaea</taxon>
        <taxon>Thermoproteota</taxon>
        <taxon>Thermoprotei</taxon>
        <taxon>Sulfolobales</taxon>
        <taxon>Sulfolobaceae</taxon>
        <taxon>Metallosphaera</taxon>
    </lineage>
</organism>
<dbReference type="PANTHER" id="PTHR23508:SF10">
    <property type="entry name" value="CARBOXYLIC ACID TRANSPORTER PROTEIN HOMOLOG"/>
    <property type="match status" value="1"/>
</dbReference>
<evidence type="ECO:0000256" key="5">
    <source>
        <dbReference type="SAM" id="Phobius"/>
    </source>
</evidence>
<feature type="transmembrane region" description="Helical" evidence="5">
    <location>
        <begin position="91"/>
        <end position="112"/>
    </location>
</feature>
<feature type="transmembrane region" description="Helical" evidence="5">
    <location>
        <begin position="344"/>
        <end position="362"/>
    </location>
</feature>
<dbReference type="RefSeq" id="WP_009069474.1">
    <property type="nucleotide sequence ID" value="NZ_JH597755.1"/>
</dbReference>
<dbReference type="STRING" id="671065.MetMK1DRAFT_00001180"/>
<dbReference type="AlphaFoldDB" id="H2C0P7"/>
<evidence type="ECO:0000256" key="4">
    <source>
        <dbReference type="ARBA" id="ARBA00023136"/>
    </source>
</evidence>
<feature type="domain" description="Major facilitator superfamily (MFS) profile" evidence="6">
    <location>
        <begin position="1"/>
        <end position="368"/>
    </location>
</feature>
<sequence>MLRAIFSLLAVFLLAALAVYSISFILPELARQLGSGAYFAVPLSWVGGVIGGVVLSILADVWSRRFSLLISILLFLIPLFLNLEVRNLPELYLLWFTIGFGVNGENGLSYAYAAELSPSRMRGLVGSLMQGLYFLGGLLGLLMSYLLRNPFTYFLTVSLVVLLSLPLWVFIPESRFRGSGELSMRAFGGSTLKTLIFGSIFAVGSFLFVVPLVSLSFTLLTSLELPAFQTIVVALLVGLVGFTIAGRLSDRLGRKRTTYVFLVISLIFSSLMFLEVPSIVEFSVIALMFGSAFFAYFGVWMGEIFPGEVRATATNLVFFLGRLIGGGFGVAIVLLLPLGLQRDLAVALLASSILVGVAVSKLPETAKGIQ</sequence>
<evidence type="ECO:0000256" key="3">
    <source>
        <dbReference type="ARBA" id="ARBA00022989"/>
    </source>
</evidence>
<evidence type="ECO:0000313" key="8">
    <source>
        <dbReference type="Proteomes" id="UP000003980"/>
    </source>
</evidence>
<gene>
    <name evidence="7" type="ORF">MetMK1DRAFT_00001180</name>
</gene>
<dbReference type="GO" id="GO:0005886">
    <property type="term" value="C:plasma membrane"/>
    <property type="evidence" value="ECO:0007669"/>
    <property type="project" value="TreeGrafter"/>
</dbReference>
<keyword evidence="8" id="KW-1185">Reference proteome</keyword>
<feature type="transmembrane region" description="Helical" evidence="5">
    <location>
        <begin position="258"/>
        <end position="276"/>
    </location>
</feature>
<feature type="transmembrane region" description="Helical" evidence="5">
    <location>
        <begin position="153"/>
        <end position="171"/>
    </location>
</feature>
<feature type="transmembrane region" description="Helical" evidence="5">
    <location>
        <begin position="124"/>
        <end position="147"/>
    </location>
</feature>